<dbReference type="EMBL" id="PDCK01000043">
    <property type="protein sequence ID" value="PRQ32576.1"/>
    <property type="molecule type" value="Genomic_DNA"/>
</dbReference>
<keyword evidence="1" id="KW-1133">Transmembrane helix</keyword>
<accession>A0A2P6QEI0</accession>
<evidence type="ECO:0000313" key="3">
    <source>
        <dbReference type="Proteomes" id="UP000238479"/>
    </source>
</evidence>
<reference evidence="2 3" key="1">
    <citation type="journal article" date="2018" name="Nat. Genet.">
        <title>The Rosa genome provides new insights in the design of modern roses.</title>
        <authorList>
            <person name="Bendahmane M."/>
        </authorList>
    </citation>
    <scope>NUCLEOTIDE SEQUENCE [LARGE SCALE GENOMIC DNA]</scope>
    <source>
        <strain evidence="3">cv. Old Blush</strain>
    </source>
</reference>
<gene>
    <name evidence="2" type="ORF">RchiOBHm_Chr5g0047911</name>
</gene>
<dbReference type="AlphaFoldDB" id="A0A2P6QEI0"/>
<keyword evidence="1" id="KW-0472">Membrane</keyword>
<comment type="caution">
    <text evidence="2">The sequence shown here is derived from an EMBL/GenBank/DDBJ whole genome shotgun (WGS) entry which is preliminary data.</text>
</comment>
<dbReference type="Gramene" id="PRQ32576">
    <property type="protein sequence ID" value="PRQ32576"/>
    <property type="gene ID" value="RchiOBHm_Chr5g0047911"/>
</dbReference>
<sequence length="116" mass="13329">MAKTESLVALVRRHPHDDDGSLLSRSEMGVAGWAMVILVRSSQWKMRRLYILSSQAKSMASSRRSWWWVGVPWQITRPWLRVLQYLSQIRSISTILGGSGFGLLGTIFKGWINLRR</sequence>
<dbReference type="Proteomes" id="UP000238479">
    <property type="component" value="Chromosome 5"/>
</dbReference>
<protein>
    <submittedName>
        <fullName evidence="2">Uncharacterized protein</fullName>
    </submittedName>
</protein>
<proteinExistence type="predicted"/>
<keyword evidence="1" id="KW-0812">Transmembrane</keyword>
<keyword evidence="3" id="KW-1185">Reference proteome</keyword>
<organism evidence="2 3">
    <name type="scientific">Rosa chinensis</name>
    <name type="common">China rose</name>
    <dbReference type="NCBI Taxonomy" id="74649"/>
    <lineage>
        <taxon>Eukaryota</taxon>
        <taxon>Viridiplantae</taxon>
        <taxon>Streptophyta</taxon>
        <taxon>Embryophyta</taxon>
        <taxon>Tracheophyta</taxon>
        <taxon>Spermatophyta</taxon>
        <taxon>Magnoliopsida</taxon>
        <taxon>eudicotyledons</taxon>
        <taxon>Gunneridae</taxon>
        <taxon>Pentapetalae</taxon>
        <taxon>rosids</taxon>
        <taxon>fabids</taxon>
        <taxon>Rosales</taxon>
        <taxon>Rosaceae</taxon>
        <taxon>Rosoideae</taxon>
        <taxon>Rosoideae incertae sedis</taxon>
        <taxon>Rosa</taxon>
    </lineage>
</organism>
<name>A0A2P6QEI0_ROSCH</name>
<feature type="transmembrane region" description="Helical" evidence="1">
    <location>
        <begin position="91"/>
        <end position="112"/>
    </location>
</feature>
<evidence type="ECO:0000313" key="2">
    <source>
        <dbReference type="EMBL" id="PRQ32576.1"/>
    </source>
</evidence>
<evidence type="ECO:0000256" key="1">
    <source>
        <dbReference type="SAM" id="Phobius"/>
    </source>
</evidence>